<keyword evidence="1" id="KW-0175">Coiled coil</keyword>
<comment type="caution">
    <text evidence="3">The sequence shown here is derived from an EMBL/GenBank/DDBJ whole genome shotgun (WGS) entry which is preliminary data.</text>
</comment>
<evidence type="ECO:0008006" key="5">
    <source>
        <dbReference type="Google" id="ProtNLM"/>
    </source>
</evidence>
<keyword evidence="4" id="KW-1185">Reference proteome</keyword>
<organism evidence="3 4">
    <name type="scientific">Marasmiellus scandens</name>
    <dbReference type="NCBI Taxonomy" id="2682957"/>
    <lineage>
        <taxon>Eukaryota</taxon>
        <taxon>Fungi</taxon>
        <taxon>Dikarya</taxon>
        <taxon>Basidiomycota</taxon>
        <taxon>Agaricomycotina</taxon>
        <taxon>Agaricomycetes</taxon>
        <taxon>Agaricomycetidae</taxon>
        <taxon>Agaricales</taxon>
        <taxon>Marasmiineae</taxon>
        <taxon>Omphalotaceae</taxon>
        <taxon>Marasmiellus</taxon>
    </lineage>
</organism>
<proteinExistence type="predicted"/>
<feature type="region of interest" description="Disordered" evidence="2">
    <location>
        <begin position="216"/>
        <end position="241"/>
    </location>
</feature>
<evidence type="ECO:0000313" key="3">
    <source>
        <dbReference type="EMBL" id="KAK7472982.1"/>
    </source>
</evidence>
<dbReference type="Proteomes" id="UP001498398">
    <property type="component" value="Unassembled WGS sequence"/>
</dbReference>
<reference evidence="3 4" key="1">
    <citation type="submission" date="2024-01" db="EMBL/GenBank/DDBJ databases">
        <title>A draft genome for the cacao thread blight pathogen Marasmiellus scandens.</title>
        <authorList>
            <person name="Baruah I.K."/>
            <person name="Leung J."/>
            <person name="Bukari Y."/>
            <person name="Amoako-Attah I."/>
            <person name="Meinhardt L.W."/>
            <person name="Bailey B.A."/>
            <person name="Cohen S.P."/>
        </authorList>
    </citation>
    <scope>NUCLEOTIDE SEQUENCE [LARGE SCALE GENOMIC DNA]</scope>
    <source>
        <strain evidence="3 4">GH-19</strain>
    </source>
</reference>
<protein>
    <recommendedName>
        <fullName evidence="5">Late embryogenesis abundant protein</fullName>
    </recommendedName>
</protein>
<dbReference type="EMBL" id="JBANRG010000001">
    <property type="protein sequence ID" value="KAK7472982.1"/>
    <property type="molecule type" value="Genomic_DNA"/>
</dbReference>
<evidence type="ECO:0000256" key="1">
    <source>
        <dbReference type="SAM" id="Coils"/>
    </source>
</evidence>
<evidence type="ECO:0000313" key="4">
    <source>
        <dbReference type="Proteomes" id="UP001498398"/>
    </source>
</evidence>
<name>A0ABR1K9V7_9AGAR</name>
<sequence length="241" mass="26464">MESPGLTSPTDVTNVIPRKRASIKWQHCHLKPSIMLRSQALRVAKFSPPAVASISRAPVAKRRYATLENPGPDVKKPKNNTLLITVLVAAAAAGGYWYYSESDNLQAEAKAHEEEAKKKAREATEAGKARLEDAYKQGQAKYGDMKASVDKSIQDAEARTKQAAENAQAKLNDYKNDARDSVENLYNDARASTVKKEEQAKEGWFSWLGWGKSKTEDAKKSSAEKVSDAAADVKSKADKHT</sequence>
<accession>A0ABR1K9V7</accession>
<gene>
    <name evidence="3" type="ORF">VKT23_001086</name>
</gene>
<feature type="coiled-coil region" evidence="1">
    <location>
        <begin position="153"/>
        <end position="184"/>
    </location>
</feature>
<evidence type="ECO:0000256" key="2">
    <source>
        <dbReference type="SAM" id="MobiDB-lite"/>
    </source>
</evidence>